<sequence length="243" mass="27079">MTEKASHSTTWINQLLERQQIDLSHSIDSNIPLWPGDPKIEFSQVADYLAEGYFLRSFTMGEHSGTHVNSALSFTKQAADIASMNRSHWLVSAVCIDISESVKLEETYQLTVGDILRWEQHHRPISEGEIVLVLTGWSEYWLDPEKYFNVVEEIAQFPSISQQAAEFLIHQRNIAGIGIDTHGLDSPHDNHFGINQALLSNQKLAVENLTNLNQLPATDIMLMIGLLKLVGGSGSPVAVTAIF</sequence>
<dbReference type="InterPro" id="IPR007325">
    <property type="entry name" value="KFase/CYL"/>
</dbReference>
<dbReference type="GO" id="GO:0004061">
    <property type="term" value="F:arylformamidase activity"/>
    <property type="evidence" value="ECO:0007669"/>
    <property type="project" value="InterPro"/>
</dbReference>
<organism evidence="1 2">
    <name type="scientific">Spartinivicinus marinus</name>
    <dbReference type="NCBI Taxonomy" id="2994442"/>
    <lineage>
        <taxon>Bacteria</taxon>
        <taxon>Pseudomonadati</taxon>
        <taxon>Pseudomonadota</taxon>
        <taxon>Gammaproteobacteria</taxon>
        <taxon>Oceanospirillales</taxon>
        <taxon>Zooshikellaceae</taxon>
        <taxon>Spartinivicinus</taxon>
    </lineage>
</organism>
<evidence type="ECO:0000313" key="2">
    <source>
        <dbReference type="Proteomes" id="UP000569732"/>
    </source>
</evidence>
<dbReference type="EMBL" id="JACCKB010000047">
    <property type="protein sequence ID" value="NYZ68650.1"/>
    <property type="molecule type" value="Genomic_DNA"/>
</dbReference>
<dbReference type="PANTHER" id="PTHR31118:SF12">
    <property type="entry name" value="CYCLASE-LIKE PROTEIN 2"/>
    <property type="match status" value="1"/>
</dbReference>
<dbReference type="GO" id="GO:0019441">
    <property type="term" value="P:L-tryptophan catabolic process to kynurenine"/>
    <property type="evidence" value="ECO:0007669"/>
    <property type="project" value="InterPro"/>
</dbReference>
<dbReference type="SUPFAM" id="SSF102198">
    <property type="entry name" value="Putative cyclase"/>
    <property type="match status" value="1"/>
</dbReference>
<dbReference type="Gene3D" id="3.50.30.50">
    <property type="entry name" value="Putative cyclase"/>
    <property type="match status" value="1"/>
</dbReference>
<dbReference type="PANTHER" id="PTHR31118">
    <property type="entry name" value="CYCLASE-LIKE PROTEIN 2"/>
    <property type="match status" value="1"/>
</dbReference>
<evidence type="ECO:0000313" key="1">
    <source>
        <dbReference type="EMBL" id="NYZ68650.1"/>
    </source>
</evidence>
<name>A0A853I3Z7_9GAMM</name>
<dbReference type="Pfam" id="PF04199">
    <property type="entry name" value="Cyclase"/>
    <property type="match status" value="1"/>
</dbReference>
<accession>A0A853I3Z7</accession>
<dbReference type="Proteomes" id="UP000569732">
    <property type="component" value="Unassembled WGS sequence"/>
</dbReference>
<proteinExistence type="predicted"/>
<comment type="caution">
    <text evidence="1">The sequence shown here is derived from an EMBL/GenBank/DDBJ whole genome shotgun (WGS) entry which is preliminary data.</text>
</comment>
<protein>
    <submittedName>
        <fullName evidence="1">Cyclase family protein</fullName>
    </submittedName>
</protein>
<reference evidence="1 2" key="1">
    <citation type="submission" date="2020-07" db="EMBL/GenBank/DDBJ databases">
        <title>Endozoicomonas sp. nov., isolated from sediment.</title>
        <authorList>
            <person name="Gu T."/>
        </authorList>
    </citation>
    <scope>NUCLEOTIDE SEQUENCE [LARGE SCALE GENOMIC DNA]</scope>
    <source>
        <strain evidence="1 2">SM1973</strain>
    </source>
</reference>
<dbReference type="AlphaFoldDB" id="A0A853I3Z7"/>
<gene>
    <name evidence="1" type="ORF">H0A36_21775</name>
</gene>
<keyword evidence="2" id="KW-1185">Reference proteome</keyword>
<dbReference type="InterPro" id="IPR037175">
    <property type="entry name" value="KFase_sf"/>
</dbReference>
<dbReference type="RefSeq" id="WP_180570653.1">
    <property type="nucleotide sequence ID" value="NZ_JACCKB010000047.1"/>
</dbReference>